<evidence type="ECO:0000256" key="3">
    <source>
        <dbReference type="ARBA" id="ARBA00023004"/>
    </source>
</evidence>
<dbReference type="PROSITE" id="PS51820">
    <property type="entry name" value="PA14"/>
    <property type="match status" value="1"/>
</dbReference>
<dbReference type="SUPFAM" id="SSF48695">
    <property type="entry name" value="Multiheme cytochromes"/>
    <property type="match status" value="1"/>
</dbReference>
<comment type="caution">
    <text evidence="7">The sequence shown here is derived from an EMBL/GenBank/DDBJ whole genome shotgun (WGS) entry which is preliminary data.</text>
</comment>
<feature type="domain" description="Cytochrome c" evidence="5">
    <location>
        <begin position="637"/>
        <end position="794"/>
    </location>
</feature>
<dbReference type="Proteomes" id="UP001430306">
    <property type="component" value="Unassembled WGS sequence"/>
</dbReference>
<organism evidence="7 8">
    <name type="scientific">Rhodopirellula halodulae</name>
    <dbReference type="NCBI Taxonomy" id="2894198"/>
    <lineage>
        <taxon>Bacteria</taxon>
        <taxon>Pseudomonadati</taxon>
        <taxon>Planctomycetota</taxon>
        <taxon>Planctomycetia</taxon>
        <taxon>Pirellulales</taxon>
        <taxon>Pirellulaceae</taxon>
        <taxon>Rhodopirellula</taxon>
    </lineage>
</organism>
<evidence type="ECO:0000313" key="7">
    <source>
        <dbReference type="EMBL" id="MCC9643656.1"/>
    </source>
</evidence>
<evidence type="ECO:0000256" key="1">
    <source>
        <dbReference type="ARBA" id="ARBA00022617"/>
    </source>
</evidence>
<protein>
    <submittedName>
        <fullName evidence="7">DUF1080 domain-containing protein</fullName>
    </submittedName>
</protein>
<keyword evidence="2 4" id="KW-0479">Metal-binding</keyword>
<evidence type="ECO:0000313" key="8">
    <source>
        <dbReference type="Proteomes" id="UP001430306"/>
    </source>
</evidence>
<name>A0ABS8NJF7_9BACT</name>
<dbReference type="SUPFAM" id="SSF46626">
    <property type="entry name" value="Cytochrome c"/>
    <property type="match status" value="5"/>
</dbReference>
<reference evidence="7" key="1">
    <citation type="submission" date="2021-11" db="EMBL/GenBank/DDBJ databases">
        <title>Genome sequence.</title>
        <authorList>
            <person name="Sun Q."/>
        </authorList>
    </citation>
    <scope>NUCLEOTIDE SEQUENCE</scope>
    <source>
        <strain evidence="7">JC740</strain>
    </source>
</reference>
<dbReference type="SUPFAM" id="SSF56988">
    <property type="entry name" value="Anthrax protective antigen"/>
    <property type="match status" value="1"/>
</dbReference>
<dbReference type="Pfam" id="PF06439">
    <property type="entry name" value="3keto-disac_hyd"/>
    <property type="match status" value="1"/>
</dbReference>
<evidence type="ECO:0000259" key="6">
    <source>
        <dbReference type="PROSITE" id="PS51820"/>
    </source>
</evidence>
<proteinExistence type="predicted"/>
<dbReference type="InterPro" id="IPR037524">
    <property type="entry name" value="PA14/GLEYA"/>
</dbReference>
<keyword evidence="8" id="KW-1185">Reference proteome</keyword>
<dbReference type="Gene3D" id="2.60.120.560">
    <property type="entry name" value="Exo-inulinase, domain 1"/>
    <property type="match status" value="1"/>
</dbReference>
<sequence>MAQDATVDDPDFELQGEYVADELGVQVIAIGDGEFDVVIHEGGLPGAGAKPSPRRVEADEDVLMGLIDSMNLRRVTRVSSTMGRPAPADAVVLFDGSETSAEANWKNGQVTPEGWLKHGTTSKQTFQDYTLHLEFRTPFMPTASGQKRGNSGVYHQGRYETQVLDSFGLEGKDNECGAIYTVSAPAVNVCYPPMSWQTYDVDFTAARFGEDGNKITDARLTVRLNGVLVQNNVAVPQTTRAAPLKEGPDPGPIYLQNHGDQVRYRNIWVLPRDAEREAKRPVVPGFERFANTSSLSMADAGEVLIENLACGACHNSGPTIAPQQRGPDLQNVFGRVRADAIVDMVANPHLTKNGTVMPDPWPGETPEGRRQKATEIASYLNSLNKDLLEDRITSAKLAERGEKLYQTAGCVACHSADPARPTPSSVPLGKPHRKYTLPSLTKFLKTCNELRPGLRMPAMVGSDDEIMAVAAYLTREVTVGEASEAFTRTVYHGSWDQLPKFDSLEPVFTDKTTGLSFDGLDRKNNFAVVYETDLTVSSDSKLTFFLNSDDGSAFEIDGKRLENDGIHPERLVQATYELKAGVYPIRVEYFDGGGGTALSLEVESESFARDDIAYWVGGSDGGKPLDLLPSEFVADSSLIEKGKQQFFAAGCANCHSVGSEEADGFSLVSARALNQATEGKGCLSSEVASPAVDFALGASQVSAIEAALKRRRSGERPKTSDERLVHMTMVTLNCYACHQRDGVGGPELSRDESFVSTVPEMGLEGRLPPQLTGVGDKLQPQTIVDVLNHGANLRGYMATRMPAFAYEPLRQWHAAINRLDVNPRMENPTSKATESTILSDGRQLCGNDGLACIKCHSFGGDTGGGLGAIDLLTMPKRLRYEWFQRYLQAPTVYRPGTRMPNSFVDGKSSITTIEDGDPVNQIDAIWKYLSLGDKAKEPVGLKQNAIVLKPTDEKLRIYRNFFTGVSARGIGVALPTNVNFIWDAERMSLARVWKNGFFDASLHWRGRGQGRQEPLGDAVATLEGASAFASLSSFNADWPKESARERGFRFGGYRLIEGDAIAFKIQSSGLEVEDSLASASNESSESGLVRSLTVTVPETQSSWVWQPSDGKVELLEESDDAQTFRVNDQLVVTVKGVRLEEVTAGDITTWRATLPAGETKTIQQIIRW</sequence>
<dbReference type="InterPro" id="IPR009056">
    <property type="entry name" value="Cyt_c-like_dom"/>
</dbReference>
<dbReference type="Gene3D" id="1.10.760.10">
    <property type="entry name" value="Cytochrome c-like domain"/>
    <property type="match status" value="3"/>
</dbReference>
<dbReference type="PANTHER" id="PTHR33546:SF1">
    <property type="entry name" value="LARGE, MULTIFUNCTIONAL SECRETED PROTEIN"/>
    <property type="match status" value="1"/>
</dbReference>
<feature type="domain" description="Cytochrome c" evidence="5">
    <location>
        <begin position="296"/>
        <end position="384"/>
    </location>
</feature>
<dbReference type="Pfam" id="PF07691">
    <property type="entry name" value="PA14"/>
    <property type="match status" value="1"/>
</dbReference>
<dbReference type="InterPro" id="IPR010496">
    <property type="entry name" value="AL/BT2_dom"/>
</dbReference>
<feature type="domain" description="Cytochrome c" evidence="5">
    <location>
        <begin position="396"/>
        <end position="477"/>
    </location>
</feature>
<gene>
    <name evidence="7" type="ORF">LOC71_15330</name>
</gene>
<evidence type="ECO:0000259" key="5">
    <source>
        <dbReference type="PROSITE" id="PS51007"/>
    </source>
</evidence>
<dbReference type="PANTHER" id="PTHR33546">
    <property type="entry name" value="LARGE, MULTIFUNCTIONAL SECRETED PROTEIN-RELATED"/>
    <property type="match status" value="1"/>
</dbReference>
<dbReference type="EMBL" id="JAJKFW010000025">
    <property type="protein sequence ID" value="MCC9643656.1"/>
    <property type="molecule type" value="Genomic_DNA"/>
</dbReference>
<dbReference type="SMART" id="SM00758">
    <property type="entry name" value="PA14"/>
    <property type="match status" value="1"/>
</dbReference>
<accession>A0ABS8NJF7</accession>
<evidence type="ECO:0000256" key="4">
    <source>
        <dbReference type="PROSITE-ProRule" id="PRU00433"/>
    </source>
</evidence>
<dbReference type="InterPro" id="IPR036909">
    <property type="entry name" value="Cyt_c-like_dom_sf"/>
</dbReference>
<dbReference type="InterPro" id="IPR011658">
    <property type="entry name" value="PA14_dom"/>
</dbReference>
<dbReference type="Pfam" id="PF13442">
    <property type="entry name" value="Cytochrome_CBB3"/>
    <property type="match status" value="1"/>
</dbReference>
<evidence type="ECO:0000256" key="2">
    <source>
        <dbReference type="ARBA" id="ARBA00022723"/>
    </source>
</evidence>
<keyword evidence="1 4" id="KW-0349">Heme</keyword>
<dbReference type="RefSeq" id="WP_230274612.1">
    <property type="nucleotide sequence ID" value="NZ_JAJKFW010000025.1"/>
</dbReference>
<dbReference type="Gene3D" id="3.90.182.10">
    <property type="entry name" value="Toxin - Anthrax Protective Antigen,domain 1"/>
    <property type="match status" value="1"/>
</dbReference>
<feature type="domain" description="PA14" evidence="6">
    <location>
        <begin position="481"/>
        <end position="616"/>
    </location>
</feature>
<dbReference type="InterPro" id="IPR036280">
    <property type="entry name" value="Multihaem_cyt_sf"/>
</dbReference>
<keyword evidence="3 4" id="KW-0408">Iron</keyword>
<dbReference type="PROSITE" id="PS51007">
    <property type="entry name" value="CYTC"/>
    <property type="match status" value="3"/>
</dbReference>